<evidence type="ECO:0000313" key="6">
    <source>
        <dbReference type="EMBL" id="CCW35508.1"/>
    </source>
</evidence>
<dbReference type="KEGG" id="ccz:CCALI_01695"/>
<dbReference type="HOGENOM" id="CLU_060471_4_1_0"/>
<evidence type="ECO:0000256" key="4">
    <source>
        <dbReference type="ARBA" id="ARBA00023204"/>
    </source>
</evidence>
<evidence type="ECO:0000256" key="3">
    <source>
        <dbReference type="ARBA" id="ARBA00022801"/>
    </source>
</evidence>
<reference evidence="7" key="1">
    <citation type="submission" date="2013-03" db="EMBL/GenBank/DDBJ databases">
        <title>Genome sequence of Chthonomonas calidirosea, the first sequenced genome from the Armatimonadetes phylum (formally candidate division OP10).</title>
        <authorList>
            <person name="Lee K.C.Y."/>
            <person name="Morgan X.C."/>
            <person name="Dunfield P.F."/>
            <person name="Tamas I."/>
            <person name="Houghton K.M."/>
            <person name="Vyssotski M."/>
            <person name="Ryan J.L.J."/>
            <person name="Lagutin K."/>
            <person name="McDonald I.R."/>
            <person name="Stott M.B."/>
        </authorList>
    </citation>
    <scope>NUCLEOTIDE SEQUENCE [LARGE SCALE GENOMIC DNA]</scope>
    <source>
        <strain evidence="7">DSM 23976 / ICMP 18418 / T49</strain>
    </source>
</reference>
<dbReference type="HAMAP" id="MF_00527">
    <property type="entry name" value="3MGH"/>
    <property type="match status" value="1"/>
</dbReference>
<name>S0EUW3_CHTCT</name>
<dbReference type="Pfam" id="PF02245">
    <property type="entry name" value="Pur_DNA_glyco"/>
    <property type="match status" value="1"/>
</dbReference>
<keyword evidence="3 5" id="KW-0378">Hydrolase</keyword>
<dbReference type="FunFam" id="3.10.300.10:FF:000001">
    <property type="entry name" value="Putative 3-methyladenine DNA glycosylase"/>
    <property type="match status" value="1"/>
</dbReference>
<dbReference type="PANTHER" id="PTHR10429">
    <property type="entry name" value="DNA-3-METHYLADENINE GLYCOSYLASE"/>
    <property type="match status" value="1"/>
</dbReference>
<dbReference type="GO" id="GO:0003677">
    <property type="term" value="F:DNA binding"/>
    <property type="evidence" value="ECO:0007669"/>
    <property type="project" value="InterPro"/>
</dbReference>
<evidence type="ECO:0000256" key="1">
    <source>
        <dbReference type="ARBA" id="ARBA00009232"/>
    </source>
</evidence>
<keyword evidence="6" id="KW-0326">Glycosidase</keyword>
<dbReference type="GO" id="GO:0003905">
    <property type="term" value="F:alkylbase DNA N-glycosylase activity"/>
    <property type="evidence" value="ECO:0007669"/>
    <property type="project" value="InterPro"/>
</dbReference>
<sequence>MKGSKDVAWVPVSKELFHATTLEVARHLLGVLLIRQEPQALLVGRICEVEAYTQEDPASHSYRGLTGRNRWMFGPPGRAYVYRIYGMHHCFNVVTGEEGRGEAVLIRAVEPLCGQEQMALRRRLSEKGVILSELLTQKPLLRALCSGPARLCEAFGIDTTFNGVDLTDPHSPLFLAKEREPEVVNAPIIATGRIGIRQGRDRQWRFLRADSPFISRPPKREEREALC</sequence>
<dbReference type="InParanoid" id="S0EUW3"/>
<keyword evidence="7" id="KW-1185">Reference proteome</keyword>
<dbReference type="FunCoup" id="S0EUW3">
    <property type="interactions" value="93"/>
</dbReference>
<dbReference type="NCBIfam" id="TIGR00567">
    <property type="entry name" value="3mg"/>
    <property type="match status" value="1"/>
</dbReference>
<protein>
    <recommendedName>
        <fullName evidence="5">Putative 3-methyladenine DNA glycosylase</fullName>
        <ecNumber evidence="5">3.2.2.-</ecNumber>
    </recommendedName>
</protein>
<gene>
    <name evidence="6" type="ORF">CCALI_01695</name>
</gene>
<dbReference type="Gene3D" id="3.10.300.10">
    <property type="entry name" value="Methylpurine-DNA glycosylase (MPG)"/>
    <property type="match status" value="1"/>
</dbReference>
<dbReference type="SUPFAM" id="SSF50486">
    <property type="entry name" value="FMT C-terminal domain-like"/>
    <property type="match status" value="1"/>
</dbReference>
<evidence type="ECO:0000313" key="7">
    <source>
        <dbReference type="Proteomes" id="UP000014227"/>
    </source>
</evidence>
<dbReference type="eggNOG" id="COG2094">
    <property type="taxonomic scope" value="Bacteria"/>
</dbReference>
<dbReference type="Proteomes" id="UP000014227">
    <property type="component" value="Chromosome I"/>
</dbReference>
<dbReference type="PANTHER" id="PTHR10429:SF0">
    <property type="entry name" value="DNA-3-METHYLADENINE GLYCOSYLASE"/>
    <property type="match status" value="1"/>
</dbReference>
<keyword evidence="2 5" id="KW-0227">DNA damage</keyword>
<dbReference type="AlphaFoldDB" id="S0EUW3"/>
<evidence type="ECO:0000256" key="2">
    <source>
        <dbReference type="ARBA" id="ARBA00022763"/>
    </source>
</evidence>
<dbReference type="GO" id="GO:0006284">
    <property type="term" value="P:base-excision repair"/>
    <property type="evidence" value="ECO:0007669"/>
    <property type="project" value="InterPro"/>
</dbReference>
<dbReference type="CDD" id="cd00540">
    <property type="entry name" value="AAG"/>
    <property type="match status" value="1"/>
</dbReference>
<evidence type="ECO:0000256" key="5">
    <source>
        <dbReference type="HAMAP-Rule" id="MF_00527"/>
    </source>
</evidence>
<proteinExistence type="inferred from homology"/>
<keyword evidence="4 5" id="KW-0234">DNA repair</keyword>
<dbReference type="InterPro" id="IPR036995">
    <property type="entry name" value="MPG_sf"/>
</dbReference>
<accession>S0EUW3</accession>
<dbReference type="NCBIfam" id="NF002003">
    <property type="entry name" value="PRK00802.1-3"/>
    <property type="match status" value="1"/>
</dbReference>
<organism evidence="6 7">
    <name type="scientific">Chthonomonas calidirosea (strain DSM 23976 / ICMP 18418 / T49)</name>
    <dbReference type="NCBI Taxonomy" id="1303518"/>
    <lineage>
        <taxon>Bacteria</taxon>
        <taxon>Bacillati</taxon>
        <taxon>Armatimonadota</taxon>
        <taxon>Chthonomonadia</taxon>
        <taxon>Chthonomonadales</taxon>
        <taxon>Chthonomonadaceae</taxon>
        <taxon>Chthonomonas</taxon>
    </lineage>
</organism>
<dbReference type="EC" id="3.2.2.-" evidence="5"/>
<dbReference type="OrthoDB" id="9794313at2"/>
<dbReference type="InterPro" id="IPR003180">
    <property type="entry name" value="MPG"/>
</dbReference>
<dbReference type="InterPro" id="IPR011034">
    <property type="entry name" value="Formyl_transferase-like_C_sf"/>
</dbReference>
<comment type="similarity">
    <text evidence="1 5">Belongs to the DNA glycosylase MPG family.</text>
</comment>
<dbReference type="PATRIC" id="fig|1303518.3.peg.1747"/>
<dbReference type="EMBL" id="HF951689">
    <property type="protein sequence ID" value="CCW35508.1"/>
    <property type="molecule type" value="Genomic_DNA"/>
</dbReference>